<evidence type="ECO:0000313" key="1">
    <source>
        <dbReference type="EMBL" id="ODQ48013.1"/>
    </source>
</evidence>
<gene>
    <name evidence="1" type="ORF">PICMEDRAFT_10941</name>
</gene>
<reference evidence="1 2" key="1">
    <citation type="journal article" date="2016" name="Proc. Natl. Acad. Sci. U.S.A.">
        <title>Comparative genomics of biotechnologically important yeasts.</title>
        <authorList>
            <person name="Riley R."/>
            <person name="Haridas S."/>
            <person name="Wolfe K.H."/>
            <person name="Lopes M.R."/>
            <person name="Hittinger C.T."/>
            <person name="Goeker M."/>
            <person name="Salamov A.A."/>
            <person name="Wisecaver J.H."/>
            <person name="Long T.M."/>
            <person name="Calvey C.H."/>
            <person name="Aerts A.L."/>
            <person name="Barry K.W."/>
            <person name="Choi C."/>
            <person name="Clum A."/>
            <person name="Coughlan A.Y."/>
            <person name="Deshpande S."/>
            <person name="Douglass A.P."/>
            <person name="Hanson S.J."/>
            <person name="Klenk H.-P."/>
            <person name="LaButti K.M."/>
            <person name="Lapidus A."/>
            <person name="Lindquist E.A."/>
            <person name="Lipzen A.M."/>
            <person name="Meier-Kolthoff J.P."/>
            <person name="Ohm R.A."/>
            <person name="Otillar R.P."/>
            <person name="Pangilinan J.L."/>
            <person name="Peng Y."/>
            <person name="Rokas A."/>
            <person name="Rosa C.A."/>
            <person name="Scheuner C."/>
            <person name="Sibirny A.A."/>
            <person name="Slot J.C."/>
            <person name="Stielow J.B."/>
            <person name="Sun H."/>
            <person name="Kurtzman C.P."/>
            <person name="Blackwell M."/>
            <person name="Grigoriev I.V."/>
            <person name="Jeffries T.W."/>
        </authorList>
    </citation>
    <scope>NUCLEOTIDE SEQUENCE [LARGE SCALE GENOMIC DNA]</scope>
    <source>
        <strain evidence="1 2">NRRL Y-2026</strain>
    </source>
</reference>
<dbReference type="GeneID" id="30176420"/>
<evidence type="ECO:0000313" key="2">
    <source>
        <dbReference type="Proteomes" id="UP000094455"/>
    </source>
</evidence>
<proteinExistence type="predicted"/>
<protein>
    <submittedName>
        <fullName evidence="1">Uncharacterized protein</fullName>
    </submittedName>
</protein>
<accession>A0A1E3NR28</accession>
<name>A0A1E3NR28_9ASCO</name>
<dbReference type="OrthoDB" id="3997936at2759"/>
<dbReference type="Proteomes" id="UP000094455">
    <property type="component" value="Unassembled WGS sequence"/>
</dbReference>
<sequence>MPDRNRVLLKAQLRRQLVGRQDASYHYTRYEYSPMRLPMSELVLDEPVLGPEELHQHGLSTTPLLSLFGLYVHRASGTTLVRCVGKTSFAVDGANKYELQDVVVRSRRLELLRAGRCVAGQHFVGPAEGPAAQAAQAGTDACGRALVAEVRRLLDDVGGVPADETLLVPLLPVFLGHCAPDSGTRAVDLGPATYKRRLRALAAAAGRFVLFQEHADRRRQTLTQCGGRSVDTAVRHALAYRISGDALTRRVVRYLCCDADPDAPVGPRAYALRGTKRSRLNHVLLRRSAR</sequence>
<organism evidence="1 2">
    <name type="scientific">Pichia membranifaciens NRRL Y-2026</name>
    <dbReference type="NCBI Taxonomy" id="763406"/>
    <lineage>
        <taxon>Eukaryota</taxon>
        <taxon>Fungi</taxon>
        <taxon>Dikarya</taxon>
        <taxon>Ascomycota</taxon>
        <taxon>Saccharomycotina</taxon>
        <taxon>Pichiomycetes</taxon>
        <taxon>Pichiales</taxon>
        <taxon>Pichiaceae</taxon>
        <taxon>Pichia</taxon>
    </lineage>
</organism>
<keyword evidence="2" id="KW-1185">Reference proteome</keyword>
<dbReference type="AlphaFoldDB" id="A0A1E3NR28"/>
<dbReference type="EMBL" id="KV454002">
    <property type="protein sequence ID" value="ODQ48013.1"/>
    <property type="molecule type" value="Genomic_DNA"/>
</dbReference>
<dbReference type="RefSeq" id="XP_019019126.1">
    <property type="nucleotide sequence ID" value="XM_019159733.1"/>
</dbReference>